<sequence>MTSTKFNIGLDEVKNSSRVLKPPGGGHTDIFGINGDNEFLTPNKRKNHPSSITGCFTHEENVRTDNRTKDEGDVKNGNGAADENTKPNHDTEGEEKKHDENNAAPARRVRVPPGGFSSGLW</sequence>
<dbReference type="InterPro" id="IPR033335">
    <property type="entry name" value="JUPITER"/>
</dbReference>
<protein>
    <recommendedName>
        <fullName evidence="5">Microtubule-associated protein Jupiter</fullName>
    </recommendedName>
</protein>
<comment type="function">
    <text evidence="1">Binds to all microtubule populations.</text>
</comment>
<comment type="similarity">
    <text evidence="4">Belongs to the MAP Jupiter family.</text>
</comment>
<dbReference type="OrthoDB" id="10071234at2759"/>
<dbReference type="EMBL" id="OU896720">
    <property type="protein sequence ID" value="CAH1153743.1"/>
    <property type="molecule type" value="Genomic_DNA"/>
</dbReference>
<dbReference type="Proteomes" id="UP001153737">
    <property type="component" value="Chromosome 14"/>
</dbReference>
<evidence type="ECO:0000256" key="1">
    <source>
        <dbReference type="ARBA" id="ARBA00003805"/>
    </source>
</evidence>
<evidence type="ECO:0000256" key="2">
    <source>
        <dbReference type="ARBA" id="ARBA00004123"/>
    </source>
</evidence>
<accession>A0A9P0DQB5</accession>
<comment type="subcellular location">
    <subcellularLocation>
        <location evidence="3">Cytoplasm</location>
        <location evidence="3">Cytoskeleton</location>
        <location evidence="3">Spindle</location>
    </subcellularLocation>
    <subcellularLocation>
        <location evidence="2">Nucleus</location>
    </subcellularLocation>
</comment>
<dbReference type="AlphaFoldDB" id="A0A9P0DQB5"/>
<gene>
    <name evidence="12" type="ORF">PHAECO_LOCUS4502</name>
</gene>
<evidence type="ECO:0000256" key="10">
    <source>
        <dbReference type="ARBA" id="ARBA00023242"/>
    </source>
</evidence>
<dbReference type="GO" id="GO:0005874">
    <property type="term" value="C:microtubule"/>
    <property type="evidence" value="ECO:0007669"/>
    <property type="project" value="UniProtKB-KW"/>
</dbReference>
<evidence type="ECO:0000256" key="7">
    <source>
        <dbReference type="ARBA" id="ARBA00022553"/>
    </source>
</evidence>
<keyword evidence="7" id="KW-0597">Phosphoprotein</keyword>
<feature type="compositionally biased region" description="Basic and acidic residues" evidence="11">
    <location>
        <begin position="57"/>
        <end position="74"/>
    </location>
</feature>
<evidence type="ECO:0000256" key="4">
    <source>
        <dbReference type="ARBA" id="ARBA00005344"/>
    </source>
</evidence>
<keyword evidence="8" id="KW-0493">Microtubule</keyword>
<keyword evidence="9" id="KW-0206">Cytoskeleton</keyword>
<keyword evidence="10" id="KW-0539">Nucleus</keyword>
<name>A0A9P0DQB5_PHACE</name>
<dbReference type="PANTHER" id="PTHR34930:SF2">
    <property type="entry name" value="MICROTUBULE-ASSOCIATED PROTEIN JUPITER"/>
    <property type="match status" value="1"/>
</dbReference>
<keyword evidence="13" id="KW-1185">Reference proteome</keyword>
<evidence type="ECO:0000256" key="3">
    <source>
        <dbReference type="ARBA" id="ARBA00004186"/>
    </source>
</evidence>
<reference evidence="12" key="2">
    <citation type="submission" date="2022-10" db="EMBL/GenBank/DDBJ databases">
        <authorList>
            <consortium name="ENA_rothamsted_submissions"/>
            <consortium name="culmorum"/>
            <person name="King R."/>
        </authorList>
    </citation>
    <scope>NUCLEOTIDE SEQUENCE</scope>
</reference>
<organism evidence="12 13">
    <name type="scientific">Phaedon cochleariae</name>
    <name type="common">Mustard beetle</name>
    <dbReference type="NCBI Taxonomy" id="80249"/>
    <lineage>
        <taxon>Eukaryota</taxon>
        <taxon>Metazoa</taxon>
        <taxon>Ecdysozoa</taxon>
        <taxon>Arthropoda</taxon>
        <taxon>Hexapoda</taxon>
        <taxon>Insecta</taxon>
        <taxon>Pterygota</taxon>
        <taxon>Neoptera</taxon>
        <taxon>Endopterygota</taxon>
        <taxon>Coleoptera</taxon>
        <taxon>Polyphaga</taxon>
        <taxon>Cucujiformia</taxon>
        <taxon>Chrysomeloidea</taxon>
        <taxon>Chrysomelidae</taxon>
        <taxon>Chrysomelinae</taxon>
        <taxon>Chrysomelini</taxon>
        <taxon>Phaedon</taxon>
    </lineage>
</organism>
<dbReference type="GO" id="GO:0005634">
    <property type="term" value="C:nucleus"/>
    <property type="evidence" value="ECO:0007669"/>
    <property type="project" value="UniProtKB-SubCell"/>
</dbReference>
<evidence type="ECO:0000256" key="9">
    <source>
        <dbReference type="ARBA" id="ARBA00023212"/>
    </source>
</evidence>
<feature type="compositionally biased region" description="Basic and acidic residues" evidence="11">
    <location>
        <begin position="83"/>
        <end position="101"/>
    </location>
</feature>
<dbReference type="PANTHER" id="PTHR34930">
    <property type="entry name" value="GEO05313P1"/>
    <property type="match status" value="1"/>
</dbReference>
<evidence type="ECO:0000313" key="12">
    <source>
        <dbReference type="EMBL" id="CAH1153743.1"/>
    </source>
</evidence>
<proteinExistence type="inferred from homology"/>
<reference evidence="12" key="1">
    <citation type="submission" date="2022-01" db="EMBL/GenBank/DDBJ databases">
        <authorList>
            <person name="King R."/>
        </authorList>
    </citation>
    <scope>NUCLEOTIDE SEQUENCE</scope>
</reference>
<evidence type="ECO:0000256" key="11">
    <source>
        <dbReference type="SAM" id="MobiDB-lite"/>
    </source>
</evidence>
<feature type="region of interest" description="Disordered" evidence="11">
    <location>
        <begin position="42"/>
        <end position="121"/>
    </location>
</feature>
<evidence type="ECO:0000256" key="8">
    <source>
        <dbReference type="ARBA" id="ARBA00022701"/>
    </source>
</evidence>
<evidence type="ECO:0000313" key="13">
    <source>
        <dbReference type="Proteomes" id="UP001153737"/>
    </source>
</evidence>
<dbReference type="GO" id="GO:0005819">
    <property type="term" value="C:spindle"/>
    <property type="evidence" value="ECO:0007669"/>
    <property type="project" value="UniProtKB-SubCell"/>
</dbReference>
<keyword evidence="6" id="KW-0963">Cytoplasm</keyword>
<evidence type="ECO:0000256" key="5">
    <source>
        <dbReference type="ARBA" id="ARBA00021471"/>
    </source>
</evidence>
<evidence type="ECO:0000256" key="6">
    <source>
        <dbReference type="ARBA" id="ARBA00022490"/>
    </source>
</evidence>